<gene>
    <name evidence="2" type="ORF">HaLaN_21933</name>
</gene>
<feature type="region of interest" description="Disordered" evidence="1">
    <location>
        <begin position="36"/>
        <end position="100"/>
    </location>
</feature>
<protein>
    <submittedName>
        <fullName evidence="2">Uncharacterized protein</fullName>
    </submittedName>
</protein>
<reference evidence="2 3" key="1">
    <citation type="submission" date="2020-02" db="EMBL/GenBank/DDBJ databases">
        <title>Draft genome sequence of Haematococcus lacustris strain NIES-144.</title>
        <authorList>
            <person name="Morimoto D."/>
            <person name="Nakagawa S."/>
            <person name="Yoshida T."/>
            <person name="Sawayama S."/>
        </authorList>
    </citation>
    <scope>NUCLEOTIDE SEQUENCE [LARGE SCALE GENOMIC DNA]</scope>
    <source>
        <strain evidence="2 3">NIES-144</strain>
    </source>
</reference>
<accession>A0A6A0A050</accession>
<sequence>MRLHDTQERVLERYFKVGVPRRRHWHTGWVGGQGCAAGLPQGGGEGQQRQVNSQAARQAPIPVRRSWTAASPPGLKAASRSQGLQRSPQPPAGRGEQVAPTRAVQSVCFMPTSIAQPSQGSGGRTLGIGTECLSDAIDNIAPTR</sequence>
<dbReference type="EMBL" id="BLLF01002468">
    <property type="protein sequence ID" value="GFH24188.1"/>
    <property type="molecule type" value="Genomic_DNA"/>
</dbReference>
<dbReference type="Proteomes" id="UP000485058">
    <property type="component" value="Unassembled WGS sequence"/>
</dbReference>
<dbReference type="PROSITE" id="PS51257">
    <property type="entry name" value="PROKAR_LIPOPROTEIN"/>
    <property type="match status" value="1"/>
</dbReference>
<dbReference type="AlphaFoldDB" id="A0A6A0A050"/>
<evidence type="ECO:0000313" key="2">
    <source>
        <dbReference type="EMBL" id="GFH24188.1"/>
    </source>
</evidence>
<evidence type="ECO:0000313" key="3">
    <source>
        <dbReference type="Proteomes" id="UP000485058"/>
    </source>
</evidence>
<evidence type="ECO:0000256" key="1">
    <source>
        <dbReference type="SAM" id="MobiDB-lite"/>
    </source>
</evidence>
<keyword evidence="3" id="KW-1185">Reference proteome</keyword>
<name>A0A6A0A050_HAELA</name>
<comment type="caution">
    <text evidence="2">The sequence shown here is derived from an EMBL/GenBank/DDBJ whole genome shotgun (WGS) entry which is preliminary data.</text>
</comment>
<organism evidence="2 3">
    <name type="scientific">Haematococcus lacustris</name>
    <name type="common">Green alga</name>
    <name type="synonym">Haematococcus pluvialis</name>
    <dbReference type="NCBI Taxonomy" id="44745"/>
    <lineage>
        <taxon>Eukaryota</taxon>
        <taxon>Viridiplantae</taxon>
        <taxon>Chlorophyta</taxon>
        <taxon>core chlorophytes</taxon>
        <taxon>Chlorophyceae</taxon>
        <taxon>CS clade</taxon>
        <taxon>Chlamydomonadales</taxon>
        <taxon>Haematococcaceae</taxon>
        <taxon>Haematococcus</taxon>
    </lineage>
</organism>
<feature type="compositionally biased region" description="Polar residues" evidence="1">
    <location>
        <begin position="47"/>
        <end position="56"/>
    </location>
</feature>
<feature type="compositionally biased region" description="Gly residues" evidence="1">
    <location>
        <begin position="36"/>
        <end position="46"/>
    </location>
</feature>
<proteinExistence type="predicted"/>